<name>A0A1H6BCD5_9ACTN</name>
<keyword evidence="3" id="KW-1185">Reference proteome</keyword>
<feature type="transmembrane region" description="Helical" evidence="1">
    <location>
        <begin position="12"/>
        <end position="30"/>
    </location>
</feature>
<dbReference type="Proteomes" id="UP000236754">
    <property type="component" value="Unassembled WGS sequence"/>
</dbReference>
<evidence type="ECO:0000256" key="1">
    <source>
        <dbReference type="SAM" id="Phobius"/>
    </source>
</evidence>
<dbReference type="AlphaFoldDB" id="A0A1H6BCD5"/>
<organism evidence="2 3">
    <name type="scientific">Actinacidiphila yanglinensis</name>
    <dbReference type="NCBI Taxonomy" id="310779"/>
    <lineage>
        <taxon>Bacteria</taxon>
        <taxon>Bacillati</taxon>
        <taxon>Actinomycetota</taxon>
        <taxon>Actinomycetes</taxon>
        <taxon>Kitasatosporales</taxon>
        <taxon>Streptomycetaceae</taxon>
        <taxon>Actinacidiphila</taxon>
    </lineage>
</organism>
<accession>A0A1H6BCD5</accession>
<keyword evidence="1" id="KW-0472">Membrane</keyword>
<proteinExistence type="predicted"/>
<protein>
    <submittedName>
        <fullName evidence="2">Uncharacterized protein</fullName>
    </submittedName>
</protein>
<keyword evidence="1" id="KW-0812">Transmembrane</keyword>
<sequence length="42" mass="4481">MSNGNGNGRWATVAQFAAATAAVAALWFLADWGTPSVLRWML</sequence>
<evidence type="ECO:0000313" key="2">
    <source>
        <dbReference type="EMBL" id="SEG58418.1"/>
    </source>
</evidence>
<dbReference type="EMBL" id="FNVU01000006">
    <property type="protein sequence ID" value="SEG58418.1"/>
    <property type="molecule type" value="Genomic_DNA"/>
</dbReference>
<evidence type="ECO:0000313" key="3">
    <source>
        <dbReference type="Proteomes" id="UP000236754"/>
    </source>
</evidence>
<dbReference type="RefSeq" id="WP_265737331.1">
    <property type="nucleotide sequence ID" value="NZ_FNVU01000006.1"/>
</dbReference>
<keyword evidence="1" id="KW-1133">Transmembrane helix</keyword>
<reference evidence="2 3" key="1">
    <citation type="submission" date="2016-10" db="EMBL/GenBank/DDBJ databases">
        <authorList>
            <person name="de Groot N.N."/>
        </authorList>
    </citation>
    <scope>NUCLEOTIDE SEQUENCE [LARGE SCALE GENOMIC DNA]</scope>
    <source>
        <strain evidence="2 3">CGMCC 4.2023</strain>
    </source>
</reference>
<gene>
    <name evidence="2" type="ORF">SAMN05216223_106427</name>
</gene>